<proteinExistence type="inferred from homology"/>
<dbReference type="GO" id="GO:0030246">
    <property type="term" value="F:carbohydrate binding"/>
    <property type="evidence" value="ECO:0007669"/>
    <property type="project" value="TreeGrafter"/>
</dbReference>
<evidence type="ECO:0000256" key="1">
    <source>
        <dbReference type="ARBA" id="ARBA00004418"/>
    </source>
</evidence>
<dbReference type="GO" id="GO:0030288">
    <property type="term" value="C:outer membrane-bounded periplasmic space"/>
    <property type="evidence" value="ECO:0007669"/>
    <property type="project" value="TreeGrafter"/>
</dbReference>
<name>A0A2U8FVR9_9BURK</name>
<comment type="similarity">
    <text evidence="2">Belongs to the bacterial solute-binding protein 2 family.</text>
</comment>
<dbReference type="EMBL" id="CP029210">
    <property type="protein sequence ID" value="AWI55110.1"/>
    <property type="molecule type" value="Genomic_DNA"/>
</dbReference>
<organism evidence="4 5">
    <name type="scientific">Aquabacterium olei</name>
    <dbReference type="NCBI Taxonomy" id="1296669"/>
    <lineage>
        <taxon>Bacteria</taxon>
        <taxon>Pseudomonadati</taxon>
        <taxon>Pseudomonadota</taxon>
        <taxon>Betaproteobacteria</taxon>
        <taxon>Burkholderiales</taxon>
        <taxon>Aquabacterium</taxon>
    </lineage>
</organism>
<reference evidence="4 5" key="1">
    <citation type="submission" date="2018-05" db="EMBL/GenBank/DDBJ databases">
        <title>complete genome sequence of Aquabacterium olei NBRC 110486.</title>
        <authorList>
            <person name="Tang B."/>
            <person name="Chang J."/>
            <person name="Zhang L."/>
            <person name="Yang H."/>
        </authorList>
    </citation>
    <scope>NUCLEOTIDE SEQUENCE [LARGE SCALE GENOMIC DNA]</scope>
    <source>
        <strain evidence="4 5">NBRC 110486</strain>
    </source>
</reference>
<dbReference type="PANTHER" id="PTHR30036:SF7">
    <property type="entry name" value="ABC TRANSPORTER PERIPLASMIC-BINDING PROTEIN YPHF"/>
    <property type="match status" value="1"/>
</dbReference>
<dbReference type="InterPro" id="IPR050555">
    <property type="entry name" value="Bact_Solute-Bind_Prot2"/>
</dbReference>
<dbReference type="Proteomes" id="UP000244892">
    <property type="component" value="Chromosome"/>
</dbReference>
<feature type="domain" description="Periplasmic binding protein" evidence="3">
    <location>
        <begin position="19"/>
        <end position="297"/>
    </location>
</feature>
<dbReference type="InterPro" id="IPR028082">
    <property type="entry name" value="Peripla_BP_I"/>
</dbReference>
<evidence type="ECO:0000313" key="4">
    <source>
        <dbReference type="EMBL" id="AWI55110.1"/>
    </source>
</evidence>
<dbReference type="InterPro" id="IPR025997">
    <property type="entry name" value="SBP_2_dom"/>
</dbReference>
<dbReference type="AlphaFoldDB" id="A0A2U8FVR9"/>
<dbReference type="Gene3D" id="3.40.50.2300">
    <property type="match status" value="2"/>
</dbReference>
<keyword evidence="5" id="KW-1185">Reference proteome</keyword>
<accession>A0A2U8FVR9</accession>
<dbReference type="OrthoDB" id="3189720at2"/>
<sequence length="319" mass="33927">MLLCWAGGVMPAWSAGMVFGLAGKRVDDPNFQAAWRGCEAEARRQGDRCLHLGEPGPANVRAQDAAIQRALEEGLHGLAVSVTHAAYLAEHGLARARADGVPVVTFDSDLDAAHHALRRSYIGPDNEAFGRTLGELVRQRLPRGGRVCLMSADPHDPNLDLRLKGVRRALGQVDTAGAARLQGQGGWTELARCPWFNGDQPERARRQMVLSLDALKVDALISVGHWPVADVAVYEAAVQGLAPRRENAGEAVFVGIGTMTAGQVLLLRRGLLGGAVELDFDAMGRAAYLAMKRLAGGGRVDAFVRTPFKVHVGAAGGSP</sequence>
<dbReference type="KEGG" id="aon:DEH84_05065"/>
<dbReference type="Pfam" id="PF13407">
    <property type="entry name" value="Peripla_BP_4"/>
    <property type="match status" value="1"/>
</dbReference>
<dbReference type="SUPFAM" id="SSF53822">
    <property type="entry name" value="Periplasmic binding protein-like I"/>
    <property type="match status" value="1"/>
</dbReference>
<gene>
    <name evidence="4" type="ORF">DEH84_05065</name>
</gene>
<comment type="subcellular location">
    <subcellularLocation>
        <location evidence="1">Periplasm</location>
    </subcellularLocation>
</comment>
<evidence type="ECO:0000313" key="5">
    <source>
        <dbReference type="Proteomes" id="UP000244892"/>
    </source>
</evidence>
<dbReference type="PANTHER" id="PTHR30036">
    <property type="entry name" value="D-XYLOSE-BINDING PERIPLASMIC PROTEIN"/>
    <property type="match status" value="1"/>
</dbReference>
<protein>
    <submittedName>
        <fullName evidence="4">Sugar ABC transporter substrate-binding protein</fullName>
    </submittedName>
</protein>
<evidence type="ECO:0000259" key="3">
    <source>
        <dbReference type="Pfam" id="PF13407"/>
    </source>
</evidence>
<evidence type="ECO:0000256" key="2">
    <source>
        <dbReference type="ARBA" id="ARBA00007639"/>
    </source>
</evidence>